<evidence type="ECO:0000259" key="2">
    <source>
        <dbReference type="PROSITE" id="PS50800"/>
    </source>
</evidence>
<feature type="region of interest" description="Disordered" evidence="1">
    <location>
        <begin position="110"/>
        <end position="135"/>
    </location>
</feature>
<dbReference type="InterPro" id="IPR036397">
    <property type="entry name" value="RNaseH_sf"/>
</dbReference>
<evidence type="ECO:0000256" key="1">
    <source>
        <dbReference type="SAM" id="MobiDB-lite"/>
    </source>
</evidence>
<keyword evidence="4" id="KW-1185">Reference proteome</keyword>
<dbReference type="SUPFAM" id="SSF53098">
    <property type="entry name" value="Ribonuclease H-like"/>
    <property type="match status" value="1"/>
</dbReference>
<proteinExistence type="predicted"/>
<feature type="compositionally biased region" description="Basic and acidic residues" evidence="1">
    <location>
        <begin position="375"/>
        <end position="390"/>
    </location>
</feature>
<evidence type="ECO:0000313" key="3">
    <source>
        <dbReference type="EMBL" id="KAF2648507.1"/>
    </source>
</evidence>
<dbReference type="InterPro" id="IPR015242">
    <property type="entry name" value="Ydc2_cat"/>
</dbReference>
<dbReference type="InterPro" id="IPR039197">
    <property type="entry name" value="Mrs1/Cce1"/>
</dbReference>
<feature type="domain" description="SAP" evidence="2">
    <location>
        <begin position="5"/>
        <end position="39"/>
    </location>
</feature>
<sequence length="426" mass="47047">MAPKASAPTVSSVKKLLMRIGSATSGRKNVLLTRLSHDLGNHKMPLSEEPSQSEKVRILSIDMGIKNLAFCIADVHANALSRITSGAPIPMKIEAWRRLDVVEEVTAASFQRSESNTKQKSEDAELEDDEAADPYTPSTLSRTAYQLIMQTFLPYKPDVVLIERQRWRSAGGPSIQQWTVRVNTLEGMLWALFTGFRERSNRTVPSGNSKNEVGNGKSYDIWGVDPKRVGNFWSSRTQSALEDEIDFGPEGEVTEFLESSKTAVKTSRRGAVEKKAKIELLRSWLLHDSPATQNPVAKASTIDDEAMSPAIAFSFSKEAESTRKSLLTEKSRGGRAKGKSVGKELRKLDDVTDCLLQAAAWVAWEGNKLTISQQRQKEEEVADLSRKSTEVPKPAARASRTSIKKTTTPKTKKKKEKSAVVDVGIS</sequence>
<accession>A0A6A6SNG2</accession>
<dbReference type="OrthoDB" id="5552842at2759"/>
<dbReference type="PANTHER" id="PTHR28072">
    <property type="entry name" value="CRUCIFORM CUTTING ENDONUCLEASE 1, MITOCHONDRIAL-RELATED"/>
    <property type="match status" value="1"/>
</dbReference>
<dbReference type="GO" id="GO:0070336">
    <property type="term" value="F:flap-structured DNA binding"/>
    <property type="evidence" value="ECO:0007669"/>
    <property type="project" value="TreeGrafter"/>
</dbReference>
<dbReference type="InterPro" id="IPR012337">
    <property type="entry name" value="RNaseH-like_sf"/>
</dbReference>
<dbReference type="GO" id="GO:0000402">
    <property type="term" value="F:crossed form four-way junction DNA binding"/>
    <property type="evidence" value="ECO:0007669"/>
    <property type="project" value="TreeGrafter"/>
</dbReference>
<reference evidence="3" key="1">
    <citation type="journal article" date="2020" name="Stud. Mycol.">
        <title>101 Dothideomycetes genomes: a test case for predicting lifestyles and emergence of pathogens.</title>
        <authorList>
            <person name="Haridas S."/>
            <person name="Albert R."/>
            <person name="Binder M."/>
            <person name="Bloem J."/>
            <person name="Labutti K."/>
            <person name="Salamov A."/>
            <person name="Andreopoulos B."/>
            <person name="Baker S."/>
            <person name="Barry K."/>
            <person name="Bills G."/>
            <person name="Bluhm B."/>
            <person name="Cannon C."/>
            <person name="Castanera R."/>
            <person name="Culley D."/>
            <person name="Daum C."/>
            <person name="Ezra D."/>
            <person name="Gonzalez J."/>
            <person name="Henrissat B."/>
            <person name="Kuo A."/>
            <person name="Liang C."/>
            <person name="Lipzen A."/>
            <person name="Lutzoni F."/>
            <person name="Magnuson J."/>
            <person name="Mondo S."/>
            <person name="Nolan M."/>
            <person name="Ohm R."/>
            <person name="Pangilinan J."/>
            <person name="Park H.-J."/>
            <person name="Ramirez L."/>
            <person name="Alfaro M."/>
            <person name="Sun H."/>
            <person name="Tritt A."/>
            <person name="Yoshinaga Y."/>
            <person name="Zwiers L.-H."/>
            <person name="Turgeon B."/>
            <person name="Goodwin S."/>
            <person name="Spatafora J."/>
            <person name="Crous P."/>
            <person name="Grigoriev I."/>
        </authorList>
    </citation>
    <scope>NUCLEOTIDE SEQUENCE</scope>
    <source>
        <strain evidence="3">CBS 122681</strain>
    </source>
</reference>
<feature type="region of interest" description="Disordered" evidence="1">
    <location>
        <begin position="372"/>
        <end position="426"/>
    </location>
</feature>
<dbReference type="PANTHER" id="PTHR28072:SF1">
    <property type="entry name" value="CRUCIFORM CUTTING ENDONUCLEASE 1, MITOCHONDRIAL-RELATED"/>
    <property type="match status" value="1"/>
</dbReference>
<dbReference type="CDD" id="cd16963">
    <property type="entry name" value="CCE1"/>
    <property type="match status" value="1"/>
</dbReference>
<dbReference type="EMBL" id="MU004535">
    <property type="protein sequence ID" value="KAF2648507.1"/>
    <property type="molecule type" value="Genomic_DNA"/>
</dbReference>
<name>A0A6A6SNG2_9PLEO</name>
<dbReference type="InterPro" id="IPR003034">
    <property type="entry name" value="SAP_dom"/>
</dbReference>
<organism evidence="3 4">
    <name type="scientific">Lophiostoma macrostomum CBS 122681</name>
    <dbReference type="NCBI Taxonomy" id="1314788"/>
    <lineage>
        <taxon>Eukaryota</taxon>
        <taxon>Fungi</taxon>
        <taxon>Dikarya</taxon>
        <taxon>Ascomycota</taxon>
        <taxon>Pezizomycotina</taxon>
        <taxon>Dothideomycetes</taxon>
        <taxon>Pleosporomycetidae</taxon>
        <taxon>Pleosporales</taxon>
        <taxon>Lophiostomataceae</taxon>
        <taxon>Lophiostoma</taxon>
    </lineage>
</organism>
<protein>
    <submittedName>
        <fullName evidence="3">Ydc2-catalyt-domain-containing protein</fullName>
    </submittedName>
</protein>
<evidence type="ECO:0000313" key="4">
    <source>
        <dbReference type="Proteomes" id="UP000799324"/>
    </source>
</evidence>
<dbReference type="PROSITE" id="PS50800">
    <property type="entry name" value="SAP"/>
    <property type="match status" value="1"/>
</dbReference>
<dbReference type="Pfam" id="PF09159">
    <property type="entry name" value="Ydc2-catalyt"/>
    <property type="match status" value="1"/>
</dbReference>
<gene>
    <name evidence="3" type="ORF">K491DRAFT_670512</name>
</gene>
<dbReference type="Proteomes" id="UP000799324">
    <property type="component" value="Unassembled WGS sequence"/>
</dbReference>
<dbReference type="GO" id="GO:0005739">
    <property type="term" value="C:mitochondrion"/>
    <property type="evidence" value="ECO:0007669"/>
    <property type="project" value="TreeGrafter"/>
</dbReference>
<dbReference type="GO" id="GO:0000403">
    <property type="term" value="F:Y-form DNA binding"/>
    <property type="evidence" value="ECO:0007669"/>
    <property type="project" value="TreeGrafter"/>
</dbReference>
<dbReference type="GO" id="GO:0004520">
    <property type="term" value="F:DNA endonuclease activity"/>
    <property type="evidence" value="ECO:0007669"/>
    <property type="project" value="TreeGrafter"/>
</dbReference>
<dbReference type="Gene3D" id="3.30.420.10">
    <property type="entry name" value="Ribonuclease H-like superfamily/Ribonuclease H"/>
    <property type="match status" value="1"/>
</dbReference>
<dbReference type="AlphaFoldDB" id="A0A6A6SNG2"/>